<comment type="subcellular location">
    <subcellularLocation>
        <location evidence="8">Endomembrane system</location>
        <topology evidence="8">Single-pass membrane protein</topology>
    </subcellularLocation>
    <subcellularLocation>
        <location evidence="1">Membrane</location>
        <topology evidence="1">Single-pass type II membrane protein</topology>
    </subcellularLocation>
</comment>
<keyword evidence="2" id="KW-0328">Glycosyltransferase</keyword>
<evidence type="ECO:0000256" key="4">
    <source>
        <dbReference type="ARBA" id="ARBA00022692"/>
    </source>
</evidence>
<gene>
    <name evidence="11" type="ORF">PanWU01x14_084460</name>
</gene>
<keyword evidence="7" id="KW-0472">Membrane</keyword>
<protein>
    <recommendedName>
        <fullName evidence="10">Fringe-like glycosyltransferase domain-containing protein</fullName>
    </recommendedName>
</protein>
<evidence type="ECO:0000256" key="2">
    <source>
        <dbReference type="ARBA" id="ARBA00022676"/>
    </source>
</evidence>
<dbReference type="Pfam" id="PF02434">
    <property type="entry name" value="Fringe"/>
    <property type="match status" value="1"/>
</dbReference>
<dbReference type="PANTHER" id="PTHR10811">
    <property type="entry name" value="FRINGE-RELATED"/>
    <property type="match status" value="1"/>
</dbReference>
<dbReference type="GO" id="GO:0016020">
    <property type="term" value="C:membrane"/>
    <property type="evidence" value="ECO:0007669"/>
    <property type="project" value="UniProtKB-SubCell"/>
</dbReference>
<organism evidence="11 12">
    <name type="scientific">Parasponia andersonii</name>
    <name type="common">Sponia andersonii</name>
    <dbReference type="NCBI Taxonomy" id="3476"/>
    <lineage>
        <taxon>Eukaryota</taxon>
        <taxon>Viridiplantae</taxon>
        <taxon>Streptophyta</taxon>
        <taxon>Embryophyta</taxon>
        <taxon>Tracheophyta</taxon>
        <taxon>Spermatophyta</taxon>
        <taxon>Magnoliopsida</taxon>
        <taxon>eudicotyledons</taxon>
        <taxon>Gunneridae</taxon>
        <taxon>Pentapetalae</taxon>
        <taxon>rosids</taxon>
        <taxon>fabids</taxon>
        <taxon>Rosales</taxon>
        <taxon>Cannabaceae</taxon>
        <taxon>Parasponia</taxon>
    </lineage>
</organism>
<dbReference type="EMBL" id="JXTB01000053">
    <property type="protein sequence ID" value="PON69982.1"/>
    <property type="molecule type" value="Genomic_DNA"/>
</dbReference>
<reference evidence="12" key="1">
    <citation type="submission" date="2016-06" db="EMBL/GenBank/DDBJ databases">
        <title>Parallel loss of symbiosis genes in relatives of nitrogen-fixing non-legume Parasponia.</title>
        <authorList>
            <person name="Van Velzen R."/>
            <person name="Holmer R."/>
            <person name="Bu F."/>
            <person name="Rutten L."/>
            <person name="Van Zeijl A."/>
            <person name="Liu W."/>
            <person name="Santuari L."/>
            <person name="Cao Q."/>
            <person name="Sharma T."/>
            <person name="Shen D."/>
            <person name="Roswanjaya Y."/>
            <person name="Wardhani T."/>
            <person name="Kalhor M.S."/>
            <person name="Jansen J."/>
            <person name="Van den Hoogen J."/>
            <person name="Gungor B."/>
            <person name="Hartog M."/>
            <person name="Hontelez J."/>
            <person name="Verver J."/>
            <person name="Yang W.-C."/>
            <person name="Schijlen E."/>
            <person name="Repin R."/>
            <person name="Schilthuizen M."/>
            <person name="Schranz E."/>
            <person name="Heidstra R."/>
            <person name="Miyata K."/>
            <person name="Fedorova E."/>
            <person name="Kohlen W."/>
            <person name="Bisseling T."/>
            <person name="Smit S."/>
            <person name="Geurts R."/>
        </authorList>
    </citation>
    <scope>NUCLEOTIDE SEQUENCE [LARGE SCALE GENOMIC DNA]</scope>
    <source>
        <strain evidence="12">cv. WU1-14</strain>
    </source>
</reference>
<dbReference type="AlphaFoldDB" id="A0A2P5D9M3"/>
<evidence type="ECO:0000313" key="12">
    <source>
        <dbReference type="Proteomes" id="UP000237105"/>
    </source>
</evidence>
<dbReference type="GO" id="GO:0012505">
    <property type="term" value="C:endomembrane system"/>
    <property type="evidence" value="ECO:0007669"/>
    <property type="project" value="UniProtKB-SubCell"/>
</dbReference>
<dbReference type="GO" id="GO:0016757">
    <property type="term" value="F:glycosyltransferase activity"/>
    <property type="evidence" value="ECO:0007669"/>
    <property type="project" value="UniProtKB-KW"/>
</dbReference>
<keyword evidence="6" id="KW-1133">Transmembrane helix</keyword>
<keyword evidence="12" id="KW-1185">Reference proteome</keyword>
<dbReference type="STRING" id="3476.A0A2P5D9M3"/>
<comment type="caution">
    <text evidence="11">The sequence shown here is derived from an EMBL/GenBank/DDBJ whole genome shotgun (WGS) entry which is preliminary data.</text>
</comment>
<feature type="domain" description="Fringe-like glycosyltransferase" evidence="10">
    <location>
        <begin position="68"/>
        <end position="127"/>
    </location>
</feature>
<keyword evidence="4" id="KW-0812">Transmembrane</keyword>
<evidence type="ECO:0000313" key="11">
    <source>
        <dbReference type="EMBL" id="PON69982.1"/>
    </source>
</evidence>
<name>A0A2P5D9M3_PARAD</name>
<evidence type="ECO:0000256" key="7">
    <source>
        <dbReference type="ARBA" id="ARBA00023136"/>
    </source>
</evidence>
<evidence type="ECO:0000259" key="10">
    <source>
        <dbReference type="Pfam" id="PF02434"/>
    </source>
</evidence>
<proteinExistence type="predicted"/>
<evidence type="ECO:0000256" key="6">
    <source>
        <dbReference type="ARBA" id="ARBA00022989"/>
    </source>
</evidence>
<evidence type="ECO:0000256" key="9">
    <source>
        <dbReference type="SAM" id="MobiDB-lite"/>
    </source>
</evidence>
<accession>A0A2P5D9M3</accession>
<evidence type="ECO:0000256" key="3">
    <source>
        <dbReference type="ARBA" id="ARBA00022679"/>
    </source>
</evidence>
<keyword evidence="3" id="KW-0808">Transferase</keyword>
<evidence type="ECO:0000256" key="1">
    <source>
        <dbReference type="ARBA" id="ARBA00004606"/>
    </source>
</evidence>
<sequence length="142" mass="15484">MATATSSSGTGPGNERGRLARQRGGGCRRRGRLEAAATVEDLDRQAVPVQPQKPPPVGDSNLEDRGGMRLFVMGDDDAVFVTDSLVRNLRKYDHNQMYYIGSLSESHLQNICFSYGMPYSGGGFAISYPFSPLILSSPRLEL</sequence>
<feature type="region of interest" description="Disordered" evidence="9">
    <location>
        <begin position="1"/>
        <end position="65"/>
    </location>
</feature>
<keyword evidence="5" id="KW-0735">Signal-anchor</keyword>
<evidence type="ECO:0000256" key="5">
    <source>
        <dbReference type="ARBA" id="ARBA00022968"/>
    </source>
</evidence>
<evidence type="ECO:0000256" key="8">
    <source>
        <dbReference type="ARBA" id="ARBA00037847"/>
    </source>
</evidence>
<dbReference type="Proteomes" id="UP000237105">
    <property type="component" value="Unassembled WGS sequence"/>
</dbReference>
<dbReference type="Gene3D" id="3.90.550.50">
    <property type="match status" value="1"/>
</dbReference>
<dbReference type="OrthoDB" id="1735387at2759"/>
<dbReference type="InterPro" id="IPR003378">
    <property type="entry name" value="Fringe-like_glycosylTrfase"/>
</dbReference>